<dbReference type="PIRSF" id="PIRSF007510">
    <property type="entry name" value="UCP007510"/>
    <property type="match status" value="1"/>
</dbReference>
<accession>A0A7X2XGJ8</accession>
<dbReference type="EMBL" id="WNBW01000005">
    <property type="protein sequence ID" value="MTU04316.1"/>
    <property type="molecule type" value="Genomic_DNA"/>
</dbReference>
<proteinExistence type="inferred from homology"/>
<dbReference type="Gene3D" id="3.40.50.10360">
    <property type="entry name" value="Hypothetical protein TT1679"/>
    <property type="match status" value="1"/>
</dbReference>
<protein>
    <recommendedName>
        <fullName evidence="1">UPF0340 protein GMD11_08240</fullName>
    </recommendedName>
</protein>
<dbReference type="Proteomes" id="UP000484547">
    <property type="component" value="Unassembled WGS sequence"/>
</dbReference>
<evidence type="ECO:0000313" key="2">
    <source>
        <dbReference type="EMBL" id="MTT76252.1"/>
    </source>
</evidence>
<dbReference type="Pfam" id="PF04260">
    <property type="entry name" value="DUF436"/>
    <property type="match status" value="1"/>
</dbReference>
<dbReference type="OrthoDB" id="9803187at2"/>
<dbReference type="InterPro" id="IPR006340">
    <property type="entry name" value="DUF436"/>
</dbReference>
<reference evidence="4 5" key="1">
    <citation type="journal article" date="2019" name="Nat. Med.">
        <title>A library of human gut bacterial isolates paired with longitudinal multiomics data enables mechanistic microbiome research.</title>
        <authorList>
            <person name="Poyet M."/>
            <person name="Groussin M."/>
            <person name="Gibbons S.M."/>
            <person name="Avila-Pacheco J."/>
            <person name="Jiang X."/>
            <person name="Kearney S.M."/>
            <person name="Perrotta A.R."/>
            <person name="Berdy B."/>
            <person name="Zhao S."/>
            <person name="Lieberman T.D."/>
            <person name="Swanson P.K."/>
            <person name="Smith M."/>
            <person name="Roesemann S."/>
            <person name="Alexander J.E."/>
            <person name="Rich S.A."/>
            <person name="Livny J."/>
            <person name="Vlamakis H."/>
            <person name="Clish C."/>
            <person name="Bullock K."/>
            <person name="Deik A."/>
            <person name="Scott J."/>
            <person name="Pierce K.A."/>
            <person name="Xavier R.J."/>
            <person name="Alm E.J."/>
        </authorList>
    </citation>
    <scope>NUCLEOTIDE SEQUENCE [LARGE SCALE GENOMIC DNA]</scope>
    <source>
        <strain evidence="2 5">BIOML-A13</strain>
        <strain evidence="3 4">BIOML-A3</strain>
    </source>
</reference>
<name>A0A7X2XGJ8_9FIRM</name>
<keyword evidence="4" id="KW-1185">Reference proteome</keyword>
<dbReference type="AlphaFoldDB" id="A0A7X2XGJ8"/>
<dbReference type="NCBIfam" id="TIGR01440">
    <property type="entry name" value="TIGR01440 family protein"/>
    <property type="match status" value="1"/>
</dbReference>
<comment type="similarity">
    <text evidence="1">Belongs to the UPF0340 family.</text>
</comment>
<dbReference type="InterPro" id="IPR028345">
    <property type="entry name" value="Antibiotic_NAT-like"/>
</dbReference>
<evidence type="ECO:0000256" key="1">
    <source>
        <dbReference type="HAMAP-Rule" id="MF_00800"/>
    </source>
</evidence>
<organism evidence="2 5">
    <name type="scientific">Phascolarctobacterium faecium</name>
    <dbReference type="NCBI Taxonomy" id="33025"/>
    <lineage>
        <taxon>Bacteria</taxon>
        <taxon>Bacillati</taxon>
        <taxon>Bacillota</taxon>
        <taxon>Negativicutes</taxon>
        <taxon>Acidaminococcales</taxon>
        <taxon>Acidaminococcaceae</taxon>
        <taxon>Phascolarctobacterium</taxon>
    </lineage>
</organism>
<gene>
    <name evidence="2" type="ORF">GMD11_08240</name>
    <name evidence="3" type="ORF">GMD18_07895</name>
</gene>
<dbReference type="EMBL" id="WNBM01000005">
    <property type="protein sequence ID" value="MTT76252.1"/>
    <property type="molecule type" value="Genomic_DNA"/>
</dbReference>
<evidence type="ECO:0000313" key="4">
    <source>
        <dbReference type="Proteomes" id="UP000443070"/>
    </source>
</evidence>
<dbReference type="HAMAP" id="MF_00800">
    <property type="entry name" value="UPF0340"/>
    <property type="match status" value="1"/>
</dbReference>
<dbReference type="RefSeq" id="WP_155164098.1">
    <property type="nucleotide sequence ID" value="NZ_DBFMXY010000117.1"/>
</dbReference>
<evidence type="ECO:0000313" key="5">
    <source>
        <dbReference type="Proteomes" id="UP000484547"/>
    </source>
</evidence>
<comment type="caution">
    <text evidence="2">The sequence shown here is derived from an EMBL/GenBank/DDBJ whole genome shotgun (WGS) entry which is preliminary data.</text>
</comment>
<evidence type="ECO:0000313" key="3">
    <source>
        <dbReference type="EMBL" id="MTU04316.1"/>
    </source>
</evidence>
<dbReference type="SUPFAM" id="SSF110710">
    <property type="entry name" value="TTHA0583/YokD-like"/>
    <property type="match status" value="1"/>
</dbReference>
<sequence length="181" mass="19109">MHTAEIAAQVTAAAQELLQIGAVKAGQVLVVGCSTSEVIGDKIGTAGSMKVAEEMFAALIKVTEAHGVFLAIQCCEHLNRALVTTRDAAEKYGWQEVTVRPVQHAGGAMATAAYENFVEPIIVEAISAHAGLDIGQTLIGMHLKRVAVPVRLSESKIGEAVLTAAWTRPPLIGGERAKYPR</sequence>
<dbReference type="Proteomes" id="UP000443070">
    <property type="component" value="Unassembled WGS sequence"/>
</dbReference>